<dbReference type="AlphaFoldDB" id="A0A7Z0ENK2"/>
<name>A0A7Z0ENK2_9ACTN</name>
<gene>
    <name evidence="1" type="ORF">HNR10_003232</name>
</gene>
<evidence type="ECO:0000313" key="2">
    <source>
        <dbReference type="Proteomes" id="UP000572051"/>
    </source>
</evidence>
<sequence>MRLPYLAGLAVLFPVMLVWPYSTEYQAGLDRGTIPPEARLVDGDTTTLAGSEWRSVGSLVGNIGDEEPPPEGVQLVDMAFEVTPSDEEASELLAAHCAFRAVDAQGRSWIPTHEYSLRQLLDEPGNFAGGGCTNAEHEPIAPGEGQAFAFSFLVPEDVAEDLLFEVTVATSTAEQQPRPEAVLFEAEILE</sequence>
<evidence type="ECO:0000313" key="1">
    <source>
        <dbReference type="EMBL" id="NYJ35351.1"/>
    </source>
</evidence>
<protein>
    <recommendedName>
        <fullName evidence="3">DUF4352 domain-containing protein</fullName>
    </recommendedName>
</protein>
<accession>A0A7Z0ENK2</accession>
<comment type="caution">
    <text evidence="1">The sequence shown here is derived from an EMBL/GenBank/DDBJ whole genome shotgun (WGS) entry which is preliminary data.</text>
</comment>
<dbReference type="EMBL" id="JACCFS010000001">
    <property type="protein sequence ID" value="NYJ35351.1"/>
    <property type="molecule type" value="Genomic_DNA"/>
</dbReference>
<reference evidence="1 2" key="1">
    <citation type="submission" date="2020-07" db="EMBL/GenBank/DDBJ databases">
        <title>Sequencing the genomes of 1000 actinobacteria strains.</title>
        <authorList>
            <person name="Klenk H.-P."/>
        </authorList>
    </citation>
    <scope>NUCLEOTIDE SEQUENCE [LARGE SCALE GENOMIC DNA]</scope>
    <source>
        <strain evidence="1 2">DSM 44442</strain>
    </source>
</reference>
<dbReference type="Proteomes" id="UP000572051">
    <property type="component" value="Unassembled WGS sequence"/>
</dbReference>
<proteinExistence type="predicted"/>
<evidence type="ECO:0008006" key="3">
    <source>
        <dbReference type="Google" id="ProtNLM"/>
    </source>
</evidence>
<keyword evidence="2" id="KW-1185">Reference proteome</keyword>
<dbReference type="RefSeq" id="WP_179824456.1">
    <property type="nucleotide sequence ID" value="NZ_JACCFS010000001.1"/>
</dbReference>
<organism evidence="1 2">
    <name type="scientific">Nocardiopsis aegyptia</name>
    <dbReference type="NCBI Taxonomy" id="220378"/>
    <lineage>
        <taxon>Bacteria</taxon>
        <taxon>Bacillati</taxon>
        <taxon>Actinomycetota</taxon>
        <taxon>Actinomycetes</taxon>
        <taxon>Streptosporangiales</taxon>
        <taxon>Nocardiopsidaceae</taxon>
        <taxon>Nocardiopsis</taxon>
    </lineage>
</organism>